<reference evidence="1 2" key="1">
    <citation type="journal article" date="2020" name="Cell">
        <title>Large-Scale Comparative Analyses of Tick Genomes Elucidate Their Genetic Diversity and Vector Capacities.</title>
        <authorList>
            <consortium name="Tick Genome and Microbiome Consortium (TIGMIC)"/>
            <person name="Jia N."/>
            <person name="Wang J."/>
            <person name="Shi W."/>
            <person name="Du L."/>
            <person name="Sun Y."/>
            <person name="Zhan W."/>
            <person name="Jiang J.F."/>
            <person name="Wang Q."/>
            <person name="Zhang B."/>
            <person name="Ji P."/>
            <person name="Bell-Sakyi L."/>
            <person name="Cui X.M."/>
            <person name="Yuan T.T."/>
            <person name="Jiang B.G."/>
            <person name="Yang W.F."/>
            <person name="Lam T.T."/>
            <person name="Chang Q.C."/>
            <person name="Ding S.J."/>
            <person name="Wang X.J."/>
            <person name="Zhu J.G."/>
            <person name="Ruan X.D."/>
            <person name="Zhao L."/>
            <person name="Wei J.T."/>
            <person name="Ye R.Z."/>
            <person name="Que T.C."/>
            <person name="Du C.H."/>
            <person name="Zhou Y.H."/>
            <person name="Cheng J.X."/>
            <person name="Dai P.F."/>
            <person name="Guo W.B."/>
            <person name="Han X.H."/>
            <person name="Huang E.J."/>
            <person name="Li L.F."/>
            <person name="Wei W."/>
            <person name="Gao Y.C."/>
            <person name="Liu J.Z."/>
            <person name="Shao H.Z."/>
            <person name="Wang X."/>
            <person name="Wang C.C."/>
            <person name="Yang T.C."/>
            <person name="Huo Q.B."/>
            <person name="Li W."/>
            <person name="Chen H.Y."/>
            <person name="Chen S.E."/>
            <person name="Zhou L.G."/>
            <person name="Ni X.B."/>
            <person name="Tian J.H."/>
            <person name="Sheng Y."/>
            <person name="Liu T."/>
            <person name="Pan Y.S."/>
            <person name="Xia L.Y."/>
            <person name="Li J."/>
            <person name="Zhao F."/>
            <person name="Cao W.C."/>
        </authorList>
    </citation>
    <scope>NUCLEOTIDE SEQUENCE [LARGE SCALE GENOMIC DNA]</scope>
    <source>
        <strain evidence="1">Iper-2018</strain>
    </source>
</reference>
<protein>
    <submittedName>
        <fullName evidence="1">Uncharacterized protein</fullName>
    </submittedName>
</protein>
<keyword evidence="2" id="KW-1185">Reference proteome</keyword>
<sequence>MSSSPSVTKYLPSIHPESNQLDQHGKLGLGVSGSRFMLVILIRRVGQFLRVDPVVIRHIDNCAGFICLVFFIISVEYVAISQRGKHYIRIFETRPSWA</sequence>
<proteinExistence type="predicted"/>
<evidence type="ECO:0000313" key="2">
    <source>
        <dbReference type="Proteomes" id="UP000805193"/>
    </source>
</evidence>
<accession>A0AC60PTW1</accession>
<dbReference type="EMBL" id="JABSTQ010009971">
    <property type="protein sequence ID" value="KAG0424472.1"/>
    <property type="molecule type" value="Genomic_DNA"/>
</dbReference>
<name>A0AC60PTW1_IXOPE</name>
<gene>
    <name evidence="1" type="ORF">HPB47_028312</name>
</gene>
<dbReference type="Proteomes" id="UP000805193">
    <property type="component" value="Unassembled WGS sequence"/>
</dbReference>
<evidence type="ECO:0000313" key="1">
    <source>
        <dbReference type="EMBL" id="KAG0424472.1"/>
    </source>
</evidence>
<comment type="caution">
    <text evidence="1">The sequence shown here is derived from an EMBL/GenBank/DDBJ whole genome shotgun (WGS) entry which is preliminary data.</text>
</comment>
<organism evidence="1 2">
    <name type="scientific">Ixodes persulcatus</name>
    <name type="common">Taiga tick</name>
    <dbReference type="NCBI Taxonomy" id="34615"/>
    <lineage>
        <taxon>Eukaryota</taxon>
        <taxon>Metazoa</taxon>
        <taxon>Ecdysozoa</taxon>
        <taxon>Arthropoda</taxon>
        <taxon>Chelicerata</taxon>
        <taxon>Arachnida</taxon>
        <taxon>Acari</taxon>
        <taxon>Parasitiformes</taxon>
        <taxon>Ixodida</taxon>
        <taxon>Ixodoidea</taxon>
        <taxon>Ixodidae</taxon>
        <taxon>Ixodinae</taxon>
        <taxon>Ixodes</taxon>
    </lineage>
</organism>